<organism evidence="1 2">
    <name type="scientific">Methyloversatilis universalis (strain ATCC BAA-1314 / DSM 25237 / JCM 13912 / CCUG 52030 / FAM5)</name>
    <dbReference type="NCBI Taxonomy" id="1000565"/>
    <lineage>
        <taxon>Bacteria</taxon>
        <taxon>Pseudomonadati</taxon>
        <taxon>Pseudomonadota</taxon>
        <taxon>Betaproteobacteria</taxon>
        <taxon>Nitrosomonadales</taxon>
        <taxon>Sterolibacteriaceae</taxon>
        <taxon>Methyloversatilis</taxon>
    </lineage>
</organism>
<evidence type="ECO:0000313" key="2">
    <source>
        <dbReference type="Proteomes" id="UP000005019"/>
    </source>
</evidence>
<proteinExistence type="predicted"/>
<sequence>MPTARRFAGDAAQALRLPACSVGVSLLLDEVLFVKAVVGENPSPFVSRCSRIPSPRRIWRSDLRTSLPGW</sequence>
<keyword evidence="2" id="KW-1185">Reference proteome</keyword>
<evidence type="ECO:0000313" key="1">
    <source>
        <dbReference type="EMBL" id="EGK70582.1"/>
    </source>
</evidence>
<reference evidence="1 2" key="1">
    <citation type="journal article" date="2011" name="J. Bacteriol.">
        <title>Genome sequence of Methyloversatilis universalis FAM5T, a methylotrophic representative of the order Rhodocyclales.</title>
        <authorList>
            <person name="Kittichotirat W."/>
            <person name="Good N.M."/>
            <person name="Hall R."/>
            <person name="Bringel F."/>
            <person name="Lajus A."/>
            <person name="Medigue C."/>
            <person name="Smalley N.E."/>
            <person name="Beck D."/>
            <person name="Bumgarner R."/>
            <person name="Vuilleumier S."/>
            <person name="Kalyuzhnaya M.G."/>
        </authorList>
    </citation>
    <scope>NUCLEOTIDE SEQUENCE [LARGE SCALE GENOMIC DNA]</scope>
    <source>
        <strain evidence="2">ATCC BAA-1314 / JCM 13912 / FAM5</strain>
    </source>
</reference>
<dbReference type="EMBL" id="AFHG01000056">
    <property type="protein sequence ID" value="EGK70582.1"/>
    <property type="molecule type" value="Genomic_DNA"/>
</dbReference>
<dbReference type="Proteomes" id="UP000005019">
    <property type="component" value="Unassembled WGS sequence"/>
</dbReference>
<accession>F5RFQ6</accession>
<dbReference type="AlphaFoldDB" id="F5RFQ6"/>
<name>F5RFQ6_METUF</name>
<gene>
    <name evidence="1" type="ORF">METUNv1_03143</name>
</gene>
<protein>
    <submittedName>
        <fullName evidence="1">Uncharacterized protein</fullName>
    </submittedName>
</protein>
<comment type="caution">
    <text evidence="1">The sequence shown here is derived from an EMBL/GenBank/DDBJ whole genome shotgun (WGS) entry which is preliminary data.</text>
</comment>